<evidence type="ECO:0000256" key="9">
    <source>
        <dbReference type="ARBA" id="ARBA00031306"/>
    </source>
</evidence>
<evidence type="ECO:0000256" key="10">
    <source>
        <dbReference type="ARBA" id="ARBA00048540"/>
    </source>
</evidence>
<evidence type="ECO:0000256" key="7">
    <source>
        <dbReference type="ARBA" id="ARBA00022827"/>
    </source>
</evidence>
<keyword evidence="12" id="KW-1185">Reference proteome</keyword>
<keyword evidence="7" id="KW-0274">FAD</keyword>
<dbReference type="GO" id="GO:0016740">
    <property type="term" value="F:transferase activity"/>
    <property type="evidence" value="ECO:0007669"/>
    <property type="project" value="UniProtKB-KW"/>
</dbReference>
<evidence type="ECO:0000256" key="8">
    <source>
        <dbReference type="ARBA" id="ARBA00022842"/>
    </source>
</evidence>
<dbReference type="EMBL" id="JACIBV010000001">
    <property type="protein sequence ID" value="MBB3731068.1"/>
    <property type="molecule type" value="Genomic_DNA"/>
</dbReference>
<gene>
    <name evidence="11" type="ORF">FHR33_006928</name>
</gene>
<keyword evidence="6" id="KW-0479">Metal-binding</keyword>
<dbReference type="EC" id="2.7.1.180" evidence="2"/>
<proteinExistence type="predicted"/>
<reference evidence="11 12" key="1">
    <citation type="submission" date="2020-08" db="EMBL/GenBank/DDBJ databases">
        <title>Sequencing the genomes of 1000 actinobacteria strains.</title>
        <authorList>
            <person name="Klenk H.-P."/>
        </authorList>
    </citation>
    <scope>NUCLEOTIDE SEQUENCE [LARGE SCALE GENOMIC DNA]</scope>
    <source>
        <strain evidence="11 12">DSM 44320</strain>
    </source>
</reference>
<comment type="catalytic activity">
    <reaction evidence="10">
        <text>L-threonyl-[protein] + FAD = FMN-L-threonyl-[protein] + AMP + H(+)</text>
        <dbReference type="Rhea" id="RHEA:36847"/>
        <dbReference type="Rhea" id="RHEA-COMP:11060"/>
        <dbReference type="Rhea" id="RHEA-COMP:11061"/>
        <dbReference type="ChEBI" id="CHEBI:15378"/>
        <dbReference type="ChEBI" id="CHEBI:30013"/>
        <dbReference type="ChEBI" id="CHEBI:57692"/>
        <dbReference type="ChEBI" id="CHEBI:74257"/>
        <dbReference type="ChEBI" id="CHEBI:456215"/>
        <dbReference type="EC" id="2.7.1.180"/>
    </reaction>
</comment>
<name>A0A7W5VFA7_9ACTN</name>
<dbReference type="InterPro" id="IPR024932">
    <property type="entry name" value="ApbE"/>
</dbReference>
<sequence>MTFPGVAGVQMVMDLPVCVDIRTALPERELTPLLDDAFSWLRWVEDTFSPDREDSQVARLNRGQTIDQVPEVVEILHRCDTLHEATGGWFDGRAGGRLDPMPYVRGWAVERLSRALTIAGAVDHRVSAGHDLRVRGSSSPGRRWRLGVRDPYDGVTTRVLFPHDAAVATAGGSEFSGEGRAWVCVIGPDLGVAGAYASAMHAMGTARARRFAMRLAADPGTGAAPHPGAGWNGGAQPYQSMVVGPDGRATLTPGFATYDAETRLAG</sequence>
<evidence type="ECO:0000256" key="3">
    <source>
        <dbReference type="ARBA" id="ARBA00016337"/>
    </source>
</evidence>
<dbReference type="InterPro" id="IPR003374">
    <property type="entry name" value="ApbE-like_sf"/>
</dbReference>
<evidence type="ECO:0000256" key="4">
    <source>
        <dbReference type="ARBA" id="ARBA00022630"/>
    </source>
</evidence>
<evidence type="ECO:0000313" key="11">
    <source>
        <dbReference type="EMBL" id="MBB3731068.1"/>
    </source>
</evidence>
<accession>A0A7W5VFA7</accession>
<evidence type="ECO:0000256" key="5">
    <source>
        <dbReference type="ARBA" id="ARBA00022679"/>
    </source>
</evidence>
<keyword evidence="11" id="KW-0449">Lipoprotein</keyword>
<evidence type="ECO:0000256" key="6">
    <source>
        <dbReference type="ARBA" id="ARBA00022723"/>
    </source>
</evidence>
<evidence type="ECO:0000256" key="1">
    <source>
        <dbReference type="ARBA" id="ARBA00001946"/>
    </source>
</evidence>
<protein>
    <recommendedName>
        <fullName evidence="3">FAD:protein FMN transferase</fullName>
        <ecNumber evidence="2">2.7.1.180</ecNumber>
    </recommendedName>
    <alternativeName>
        <fullName evidence="9">Flavin transferase</fullName>
    </alternativeName>
</protein>
<keyword evidence="4" id="KW-0285">Flavoprotein</keyword>
<keyword evidence="5" id="KW-0808">Transferase</keyword>
<dbReference type="RefSeq" id="WP_183656559.1">
    <property type="nucleotide sequence ID" value="NZ_BAAAXX010000162.1"/>
</dbReference>
<dbReference type="SUPFAM" id="SSF143631">
    <property type="entry name" value="ApbE-like"/>
    <property type="match status" value="1"/>
</dbReference>
<keyword evidence="8" id="KW-0460">Magnesium</keyword>
<dbReference type="GO" id="GO:0046872">
    <property type="term" value="F:metal ion binding"/>
    <property type="evidence" value="ECO:0007669"/>
    <property type="project" value="UniProtKB-KW"/>
</dbReference>
<dbReference type="PANTHER" id="PTHR30040:SF2">
    <property type="entry name" value="FAD:PROTEIN FMN TRANSFERASE"/>
    <property type="match status" value="1"/>
</dbReference>
<evidence type="ECO:0000313" key="12">
    <source>
        <dbReference type="Proteomes" id="UP000579945"/>
    </source>
</evidence>
<dbReference type="Gene3D" id="3.10.520.10">
    <property type="entry name" value="ApbE-like domains"/>
    <property type="match status" value="2"/>
</dbReference>
<dbReference type="PANTHER" id="PTHR30040">
    <property type="entry name" value="THIAMINE BIOSYNTHESIS LIPOPROTEIN APBE"/>
    <property type="match status" value="1"/>
</dbReference>
<comment type="cofactor">
    <cofactor evidence="1">
        <name>Mg(2+)</name>
        <dbReference type="ChEBI" id="CHEBI:18420"/>
    </cofactor>
</comment>
<evidence type="ECO:0000256" key="2">
    <source>
        <dbReference type="ARBA" id="ARBA00011955"/>
    </source>
</evidence>
<dbReference type="AlphaFoldDB" id="A0A7W5VFA7"/>
<dbReference type="Pfam" id="PF02424">
    <property type="entry name" value="ApbE"/>
    <property type="match status" value="2"/>
</dbReference>
<organism evidence="11 12">
    <name type="scientific">Nonomuraea dietziae</name>
    <dbReference type="NCBI Taxonomy" id="65515"/>
    <lineage>
        <taxon>Bacteria</taxon>
        <taxon>Bacillati</taxon>
        <taxon>Actinomycetota</taxon>
        <taxon>Actinomycetes</taxon>
        <taxon>Streptosporangiales</taxon>
        <taxon>Streptosporangiaceae</taxon>
        <taxon>Nonomuraea</taxon>
    </lineage>
</organism>
<dbReference type="Proteomes" id="UP000579945">
    <property type="component" value="Unassembled WGS sequence"/>
</dbReference>
<comment type="caution">
    <text evidence="11">The sequence shown here is derived from an EMBL/GenBank/DDBJ whole genome shotgun (WGS) entry which is preliminary data.</text>
</comment>
<dbReference type="GeneID" id="95393183"/>